<organism evidence="1 2">
    <name type="scientific">Iris pallida</name>
    <name type="common">Sweet iris</name>
    <dbReference type="NCBI Taxonomy" id="29817"/>
    <lineage>
        <taxon>Eukaryota</taxon>
        <taxon>Viridiplantae</taxon>
        <taxon>Streptophyta</taxon>
        <taxon>Embryophyta</taxon>
        <taxon>Tracheophyta</taxon>
        <taxon>Spermatophyta</taxon>
        <taxon>Magnoliopsida</taxon>
        <taxon>Liliopsida</taxon>
        <taxon>Asparagales</taxon>
        <taxon>Iridaceae</taxon>
        <taxon>Iridoideae</taxon>
        <taxon>Irideae</taxon>
        <taxon>Iris</taxon>
    </lineage>
</organism>
<evidence type="ECO:0000313" key="2">
    <source>
        <dbReference type="Proteomes" id="UP001140949"/>
    </source>
</evidence>
<dbReference type="EMBL" id="JANAVB010016194">
    <property type="protein sequence ID" value="KAJ6832380.1"/>
    <property type="molecule type" value="Genomic_DNA"/>
</dbReference>
<accession>A0AAX6GUA0</accession>
<sequence>MGPGEMQTHRSDRTLRHKPNLRKWTESETPSFLYFNYFIFRLIIIVF</sequence>
<reference evidence="1" key="1">
    <citation type="journal article" date="2023" name="GigaByte">
        <title>Genome assembly of the bearded iris, Iris pallida Lam.</title>
        <authorList>
            <person name="Bruccoleri R.E."/>
            <person name="Oakeley E.J."/>
            <person name="Faust A.M.E."/>
            <person name="Altorfer M."/>
            <person name="Dessus-Babus S."/>
            <person name="Burckhardt D."/>
            <person name="Oertli M."/>
            <person name="Naumann U."/>
            <person name="Petersen F."/>
            <person name="Wong J."/>
        </authorList>
    </citation>
    <scope>NUCLEOTIDE SEQUENCE</scope>
    <source>
        <strain evidence="1">GSM-AAB239-AS_SAM_17_03QT</strain>
    </source>
</reference>
<proteinExistence type="predicted"/>
<keyword evidence="2" id="KW-1185">Reference proteome</keyword>
<evidence type="ECO:0000313" key="1">
    <source>
        <dbReference type="EMBL" id="KAJ6832380.1"/>
    </source>
</evidence>
<gene>
    <name evidence="1" type="ORF">M6B38_346665</name>
</gene>
<dbReference type="AlphaFoldDB" id="A0AAX6GUA0"/>
<comment type="caution">
    <text evidence="1">The sequence shown here is derived from an EMBL/GenBank/DDBJ whole genome shotgun (WGS) entry which is preliminary data.</text>
</comment>
<name>A0AAX6GUA0_IRIPA</name>
<dbReference type="Proteomes" id="UP001140949">
    <property type="component" value="Unassembled WGS sequence"/>
</dbReference>
<reference evidence="1" key="2">
    <citation type="submission" date="2023-04" db="EMBL/GenBank/DDBJ databases">
        <authorList>
            <person name="Bruccoleri R.E."/>
            <person name="Oakeley E.J."/>
            <person name="Faust A.-M."/>
            <person name="Dessus-Babus S."/>
            <person name="Altorfer M."/>
            <person name="Burckhardt D."/>
            <person name="Oertli M."/>
            <person name="Naumann U."/>
            <person name="Petersen F."/>
            <person name="Wong J."/>
        </authorList>
    </citation>
    <scope>NUCLEOTIDE SEQUENCE</scope>
    <source>
        <strain evidence="1">GSM-AAB239-AS_SAM_17_03QT</strain>
        <tissue evidence="1">Leaf</tissue>
    </source>
</reference>
<protein>
    <submittedName>
        <fullName evidence="1">Serine/arginine repetitive matrix protein 1-like</fullName>
    </submittedName>
</protein>